<proteinExistence type="inferred from homology"/>
<keyword evidence="4" id="KW-0732">Signal</keyword>
<evidence type="ECO:0000256" key="4">
    <source>
        <dbReference type="ARBA" id="ARBA00022729"/>
    </source>
</evidence>
<dbReference type="GO" id="GO:0009847">
    <property type="term" value="P:spore germination"/>
    <property type="evidence" value="ECO:0007669"/>
    <property type="project" value="InterPro"/>
</dbReference>
<feature type="domain" description="Spore germination protein N-terminal" evidence="9">
    <location>
        <begin position="21"/>
        <end position="187"/>
    </location>
</feature>
<dbReference type="PANTHER" id="PTHR35789">
    <property type="entry name" value="SPORE GERMINATION PROTEIN B3"/>
    <property type="match status" value="1"/>
</dbReference>
<dbReference type="PROSITE" id="PS51257">
    <property type="entry name" value="PROKAR_LIPOPROTEIN"/>
    <property type="match status" value="1"/>
</dbReference>
<comment type="similarity">
    <text evidence="2">Belongs to the GerABKC lipoprotein family.</text>
</comment>
<dbReference type="Gene3D" id="3.30.300.210">
    <property type="entry name" value="Nutrient germinant receptor protein C, domain 3"/>
    <property type="match status" value="1"/>
</dbReference>
<dbReference type="Pfam" id="PF25198">
    <property type="entry name" value="Spore_GerAC_N"/>
    <property type="match status" value="1"/>
</dbReference>
<dbReference type="GO" id="GO:0016020">
    <property type="term" value="C:membrane"/>
    <property type="evidence" value="ECO:0007669"/>
    <property type="project" value="UniProtKB-SubCell"/>
</dbReference>
<evidence type="ECO:0000313" key="10">
    <source>
        <dbReference type="EMBL" id="EMT52023.1"/>
    </source>
</evidence>
<evidence type="ECO:0000256" key="5">
    <source>
        <dbReference type="ARBA" id="ARBA00023136"/>
    </source>
</evidence>
<evidence type="ECO:0000313" key="11">
    <source>
        <dbReference type="Proteomes" id="UP000012081"/>
    </source>
</evidence>
<dbReference type="InterPro" id="IPR008844">
    <property type="entry name" value="Spore_GerAC-like"/>
</dbReference>
<keyword evidence="7" id="KW-0449">Lipoprotein</keyword>
<protein>
    <submittedName>
        <fullName evidence="10">Germination protein, GerC family</fullName>
    </submittedName>
</protein>
<dbReference type="Gene3D" id="6.20.190.10">
    <property type="entry name" value="Nutrient germinant receptor protein C, domain 1"/>
    <property type="match status" value="1"/>
</dbReference>
<dbReference type="NCBIfam" id="TIGR02887">
    <property type="entry name" value="spore_ger_x_C"/>
    <property type="match status" value="1"/>
</dbReference>
<evidence type="ECO:0000256" key="1">
    <source>
        <dbReference type="ARBA" id="ARBA00004635"/>
    </source>
</evidence>
<comment type="subcellular location">
    <subcellularLocation>
        <location evidence="1">Membrane</location>
        <topology evidence="1">Lipid-anchor</topology>
    </subcellularLocation>
</comment>
<keyword evidence="6" id="KW-0564">Palmitate</keyword>
<evidence type="ECO:0000259" key="8">
    <source>
        <dbReference type="Pfam" id="PF05504"/>
    </source>
</evidence>
<feature type="domain" description="Spore germination GerAC-like C-terminal" evidence="8">
    <location>
        <begin position="202"/>
        <end position="366"/>
    </location>
</feature>
<evidence type="ECO:0000256" key="3">
    <source>
        <dbReference type="ARBA" id="ARBA00022544"/>
    </source>
</evidence>
<keyword evidence="5" id="KW-0472">Membrane</keyword>
<dbReference type="OrthoDB" id="9816067at2"/>
<dbReference type="InterPro" id="IPR038501">
    <property type="entry name" value="Spore_GerAC_C_sf"/>
</dbReference>
<dbReference type="InterPro" id="IPR057336">
    <property type="entry name" value="GerAC_N"/>
</dbReference>
<dbReference type="Proteomes" id="UP000012081">
    <property type="component" value="Unassembled WGS sequence"/>
</dbReference>
<name>M8DEY5_9BACL</name>
<dbReference type="Pfam" id="PF05504">
    <property type="entry name" value="Spore_GerAC"/>
    <property type="match status" value="1"/>
</dbReference>
<dbReference type="PATRIC" id="fig|1300222.3.peg.2990"/>
<evidence type="ECO:0000256" key="6">
    <source>
        <dbReference type="ARBA" id="ARBA00023139"/>
    </source>
</evidence>
<evidence type="ECO:0000256" key="2">
    <source>
        <dbReference type="ARBA" id="ARBA00007886"/>
    </source>
</evidence>
<evidence type="ECO:0000259" key="9">
    <source>
        <dbReference type="Pfam" id="PF25198"/>
    </source>
</evidence>
<gene>
    <name evidence="10" type="ORF">I532_14308</name>
</gene>
<organism evidence="10 11">
    <name type="scientific">Brevibacillus borstelensis AK1</name>
    <dbReference type="NCBI Taxonomy" id="1300222"/>
    <lineage>
        <taxon>Bacteria</taxon>
        <taxon>Bacillati</taxon>
        <taxon>Bacillota</taxon>
        <taxon>Bacilli</taxon>
        <taxon>Bacillales</taxon>
        <taxon>Paenibacillaceae</taxon>
        <taxon>Brevibacillus</taxon>
    </lineage>
</organism>
<dbReference type="EMBL" id="APBN01000005">
    <property type="protein sequence ID" value="EMT52023.1"/>
    <property type="molecule type" value="Genomic_DNA"/>
</dbReference>
<dbReference type="InterPro" id="IPR046953">
    <property type="entry name" value="Spore_GerAC-like_C"/>
</dbReference>
<comment type="caution">
    <text evidence="10">The sequence shown here is derived from an EMBL/GenBank/DDBJ whole genome shotgun (WGS) entry which is preliminary data.</text>
</comment>
<dbReference type="PANTHER" id="PTHR35789:SF1">
    <property type="entry name" value="SPORE GERMINATION PROTEIN B3"/>
    <property type="match status" value="1"/>
</dbReference>
<reference evidence="10 11" key="1">
    <citation type="submission" date="2013-03" db="EMBL/GenBank/DDBJ databases">
        <title>Assembly of a new bacterial strain Brevibacillus borstelensis AK1.</title>
        <authorList>
            <person name="Rajan I."/>
            <person name="PoliReddy D."/>
            <person name="Sugumar T."/>
            <person name="Rathinam K."/>
            <person name="Alqarawi S."/>
            <person name="Khalil A.B."/>
            <person name="Sivakumar N."/>
        </authorList>
    </citation>
    <scope>NUCLEOTIDE SEQUENCE [LARGE SCALE GENOMIC DNA]</scope>
    <source>
        <strain evidence="10 11">AK1</strain>
    </source>
</reference>
<sequence length="372" mass="41576">MKVYRLLGVVLLLLGLTGCWDRKEINDIAIITAAGVDLTEDKKVELSVQLYVNHAGRQQEEADQTVVQSATGITLADAVESLQDTLSAQVFWGHTEVFIFGRDIARTGIEGHVDYFFRQPGPRGLAYLFVSRGKAKDILKQKPPLERSSSKSLEEIAKAQKGEGVTLKELAQMMENPAKVSIIPLVATLPEQDGGPVPYIYGMGVLKKGKWAGQMDEREAQGVLWLRNRIKFVMITIPIEKHKGYVSLKMVRGRAVLSPQVKNSKWSMQVKLHAEYDVRQNTTNLNMTIPADVSIVESYAAAYTRSVIKASLNKAQNVLHADVFDFSGVFHRKYPQEWKKAVADWERTFSEIEVDIQSTAEVLRPGVSNPHQ</sequence>
<accession>M8DEY5</accession>
<keyword evidence="11" id="KW-1185">Reference proteome</keyword>
<dbReference type="AlphaFoldDB" id="M8DEY5"/>
<dbReference type="STRING" id="1300222.I532_14308"/>
<keyword evidence="3" id="KW-0309">Germination</keyword>
<evidence type="ECO:0000256" key="7">
    <source>
        <dbReference type="ARBA" id="ARBA00023288"/>
    </source>
</evidence>